<evidence type="ECO:0000256" key="4">
    <source>
        <dbReference type="ARBA" id="ARBA00025212"/>
    </source>
</evidence>
<dbReference type="Pfam" id="PF01885">
    <property type="entry name" value="PTS_2-RNA"/>
    <property type="match status" value="1"/>
</dbReference>
<evidence type="ECO:0000256" key="2">
    <source>
        <dbReference type="ARBA" id="ARBA00022679"/>
    </source>
</evidence>
<comment type="caution">
    <text evidence="6">The sequence shown here is derived from an EMBL/GenBank/DDBJ whole genome shotgun (WGS) entry which is preliminary data.</text>
</comment>
<dbReference type="GO" id="GO:0006388">
    <property type="term" value="P:tRNA splicing, via endonucleolytic cleavage and ligation"/>
    <property type="evidence" value="ECO:0007669"/>
    <property type="project" value="UniProtKB-UniRule"/>
</dbReference>
<evidence type="ECO:0000256" key="3">
    <source>
        <dbReference type="ARBA" id="ARBA00023027"/>
    </source>
</evidence>
<accession>A0A2M7FY40</accession>
<dbReference type="InterPro" id="IPR022928">
    <property type="entry name" value="RNA_2'-PTrans_KptA"/>
</dbReference>
<protein>
    <recommendedName>
        <fullName evidence="5">Probable RNA 2'-phosphotransferase</fullName>
        <ecNumber evidence="5">2.7.1.-</ecNumber>
    </recommendedName>
</protein>
<dbReference type="EC" id="2.7.1.-" evidence="5"/>
<evidence type="ECO:0000256" key="1">
    <source>
        <dbReference type="ARBA" id="ARBA00009836"/>
    </source>
</evidence>
<evidence type="ECO:0000313" key="7">
    <source>
        <dbReference type="Proteomes" id="UP000231019"/>
    </source>
</evidence>
<evidence type="ECO:0000256" key="5">
    <source>
        <dbReference type="HAMAP-Rule" id="MF_00299"/>
    </source>
</evidence>
<name>A0A2M7FY40_9BACT</name>
<gene>
    <name evidence="5" type="primary">kptA</name>
    <name evidence="6" type="ORF">COW36_23140</name>
</gene>
<dbReference type="InterPro" id="IPR002745">
    <property type="entry name" value="Ptrans_KptA/Tpt1"/>
</dbReference>
<comment type="similarity">
    <text evidence="1 5">Belongs to the KptA/TPT1 family.</text>
</comment>
<dbReference type="Gene3D" id="3.20.170.30">
    <property type="match status" value="1"/>
</dbReference>
<organism evidence="6 7">
    <name type="scientific">bacterium (Candidatus Blackallbacteria) CG17_big_fil_post_rev_8_21_14_2_50_48_46</name>
    <dbReference type="NCBI Taxonomy" id="2014261"/>
    <lineage>
        <taxon>Bacteria</taxon>
        <taxon>Candidatus Blackallbacteria</taxon>
    </lineage>
</organism>
<dbReference type="NCBIfam" id="NF002014">
    <property type="entry name" value="PRK00819.1-4"/>
    <property type="match status" value="1"/>
</dbReference>
<dbReference type="SUPFAM" id="SSF56399">
    <property type="entry name" value="ADP-ribosylation"/>
    <property type="match status" value="1"/>
</dbReference>
<dbReference type="PANTHER" id="PTHR12684">
    <property type="entry name" value="PUTATIVE PHOSPHOTRANSFERASE"/>
    <property type="match status" value="1"/>
</dbReference>
<dbReference type="InterPro" id="IPR042081">
    <property type="entry name" value="RNA_2'-PTrans_C"/>
</dbReference>
<dbReference type="HAMAP" id="MF_00299">
    <property type="entry name" value="KptA"/>
    <property type="match status" value="1"/>
</dbReference>
<dbReference type="Gene3D" id="1.10.10.970">
    <property type="entry name" value="RNA 2'-phosphotransferase, Tpt1/KptA family, N-terminal domain"/>
    <property type="match status" value="1"/>
</dbReference>
<dbReference type="Proteomes" id="UP000231019">
    <property type="component" value="Unassembled WGS sequence"/>
</dbReference>
<dbReference type="AlphaFoldDB" id="A0A2M7FY40"/>
<dbReference type="GO" id="GO:0000215">
    <property type="term" value="F:tRNA 2'-phosphotransferase activity"/>
    <property type="evidence" value="ECO:0007669"/>
    <property type="project" value="TreeGrafter"/>
</dbReference>
<dbReference type="PANTHER" id="PTHR12684:SF2">
    <property type="entry name" value="TRNA 2'-PHOSPHOTRANSFERASE 1"/>
    <property type="match status" value="1"/>
</dbReference>
<evidence type="ECO:0000313" key="6">
    <source>
        <dbReference type="EMBL" id="PIW13940.1"/>
    </source>
</evidence>
<dbReference type="GO" id="GO:0003950">
    <property type="term" value="F:NAD+ poly-ADP-ribosyltransferase activity"/>
    <property type="evidence" value="ECO:0007669"/>
    <property type="project" value="InterPro"/>
</dbReference>
<dbReference type="InterPro" id="IPR042080">
    <property type="entry name" value="RNA_2'-PTrans_N"/>
</dbReference>
<keyword evidence="2 5" id="KW-0808">Transferase</keyword>
<dbReference type="EMBL" id="PFFQ01000065">
    <property type="protein sequence ID" value="PIW13940.1"/>
    <property type="molecule type" value="Genomic_DNA"/>
</dbReference>
<reference evidence="6 7" key="1">
    <citation type="submission" date="2017-09" db="EMBL/GenBank/DDBJ databases">
        <title>Depth-based differentiation of microbial function through sediment-hosted aquifers and enrichment of novel symbionts in the deep terrestrial subsurface.</title>
        <authorList>
            <person name="Probst A.J."/>
            <person name="Ladd B."/>
            <person name="Jarett J.K."/>
            <person name="Geller-Mcgrath D.E."/>
            <person name="Sieber C.M."/>
            <person name="Emerson J.B."/>
            <person name="Anantharaman K."/>
            <person name="Thomas B.C."/>
            <person name="Malmstrom R."/>
            <person name="Stieglmeier M."/>
            <person name="Klingl A."/>
            <person name="Woyke T."/>
            <person name="Ryan C.M."/>
            <person name="Banfield J.F."/>
        </authorList>
    </citation>
    <scope>NUCLEOTIDE SEQUENCE [LARGE SCALE GENOMIC DNA]</scope>
    <source>
        <strain evidence="6">CG17_big_fil_post_rev_8_21_14_2_50_48_46</strain>
    </source>
</reference>
<sequence>MSHDPLKHLSKLLSLVLRHKPEEIGLTLDAQGWASVEELVSKLADRGLTRALLEKIVRESDKQRFAFSPEGQYIRANQGHSLSVDLALQPQTPPDFLYHGTARRHLESIFAQGLSPQARQHVHLSFDISTALAVGRRYDQRPVLLKISAAEMAAAGYTFYCSANGVWLTASVPPAFIHEMDSSDA</sequence>
<comment type="function">
    <text evidence="4 5">Removes the 2'-phosphate from RNA via an intermediate in which the phosphate is ADP-ribosylated by NAD followed by a presumed transesterification to release the RNA and generate ADP-ribose 1''-2''-cyclic phosphate (APPR&gt;P). May function as an ADP-ribosylase.</text>
</comment>
<proteinExistence type="inferred from homology"/>
<keyword evidence="3 5" id="KW-0520">NAD</keyword>